<dbReference type="EC" id="3.1.-.-" evidence="3"/>
<keyword evidence="2" id="KW-1277">Toxin-antitoxin system</keyword>
<comment type="function">
    <text evidence="3">Toxic component of a type II toxin-antitoxin (TA) system.</text>
</comment>
<proteinExistence type="inferred from homology"/>
<evidence type="ECO:0000256" key="2">
    <source>
        <dbReference type="ARBA" id="ARBA00022649"/>
    </source>
</evidence>
<reference evidence="4 5" key="1">
    <citation type="journal article" date="2015" name="Genome Announc.">
        <title>Draft Genome Sequence of Cyanobacterium Hassallia byssoidea Strain VB512170, Isolated from Monuments in India.</title>
        <authorList>
            <person name="Singh D."/>
            <person name="Chandrababunaidu M.M."/>
            <person name="Panda A."/>
            <person name="Sen D."/>
            <person name="Bhattacharyya S."/>
            <person name="Adhikary S.P."/>
            <person name="Tripathy S."/>
        </authorList>
    </citation>
    <scope>NUCLEOTIDE SEQUENCE [LARGE SCALE GENOMIC DNA]</scope>
    <source>
        <strain evidence="4 5">VB512170</strain>
    </source>
</reference>
<dbReference type="Pfam" id="PF02452">
    <property type="entry name" value="PemK_toxin"/>
    <property type="match status" value="1"/>
</dbReference>
<dbReference type="EMBL" id="JTCM02000063">
    <property type="protein sequence ID" value="NEU75250.1"/>
    <property type="molecule type" value="Genomic_DNA"/>
</dbReference>
<accession>A0A846HF53</accession>
<protein>
    <recommendedName>
        <fullName evidence="3">mRNA interferase</fullName>
        <ecNumber evidence="3">3.1.-.-</ecNumber>
    </recommendedName>
</protein>
<dbReference type="SUPFAM" id="SSF50118">
    <property type="entry name" value="Cell growth inhibitor/plasmid maintenance toxic component"/>
    <property type="match status" value="1"/>
</dbReference>
<dbReference type="Gene3D" id="2.30.30.110">
    <property type="match status" value="1"/>
</dbReference>
<evidence type="ECO:0000313" key="4">
    <source>
        <dbReference type="EMBL" id="NEU75250.1"/>
    </source>
</evidence>
<evidence type="ECO:0000313" key="5">
    <source>
        <dbReference type="Proteomes" id="UP000031549"/>
    </source>
</evidence>
<sequence length="114" mass="12772">MVMQRGEIWWADMPRPVASEPGYRRPVLVIQSDDFNRSRIRTVIVAVLTSNLRLAEAPGNVLVRADETGLPQDSVVNVSQIITVDKSFLIEQVSQVCYHVMLLVEDGLRVVLAL</sequence>
<dbReference type="PANTHER" id="PTHR33988">
    <property type="entry name" value="ENDORIBONUCLEASE MAZF-RELATED"/>
    <property type="match status" value="1"/>
</dbReference>
<gene>
    <name evidence="4" type="ORF">PI95_022485</name>
</gene>
<dbReference type="InterPro" id="IPR011067">
    <property type="entry name" value="Plasmid_toxin/cell-grow_inhib"/>
</dbReference>
<dbReference type="PIRSF" id="PIRSF033490">
    <property type="entry name" value="MazF"/>
    <property type="match status" value="1"/>
</dbReference>
<dbReference type="GO" id="GO:0003677">
    <property type="term" value="F:DNA binding"/>
    <property type="evidence" value="ECO:0007669"/>
    <property type="project" value="InterPro"/>
</dbReference>
<keyword evidence="5" id="KW-1185">Reference proteome</keyword>
<name>A0A846HF53_9CYAN</name>
<evidence type="ECO:0000256" key="1">
    <source>
        <dbReference type="ARBA" id="ARBA00007521"/>
    </source>
</evidence>
<dbReference type="GO" id="GO:0016787">
    <property type="term" value="F:hydrolase activity"/>
    <property type="evidence" value="ECO:0007669"/>
    <property type="project" value="UniProtKB-KW"/>
</dbReference>
<keyword evidence="3" id="KW-0255">Endonuclease</keyword>
<dbReference type="GO" id="GO:0006402">
    <property type="term" value="P:mRNA catabolic process"/>
    <property type="evidence" value="ECO:0007669"/>
    <property type="project" value="TreeGrafter"/>
</dbReference>
<comment type="similarity">
    <text evidence="1 3">Belongs to the PemK/MazF family.</text>
</comment>
<dbReference type="AlphaFoldDB" id="A0A846HF53"/>
<dbReference type="PANTHER" id="PTHR33988:SF2">
    <property type="entry name" value="ENDORIBONUCLEASE MAZF"/>
    <property type="match status" value="1"/>
</dbReference>
<dbReference type="InterPro" id="IPR003477">
    <property type="entry name" value="PemK-like"/>
</dbReference>
<evidence type="ECO:0000256" key="3">
    <source>
        <dbReference type="PIRNR" id="PIRNR033490"/>
    </source>
</evidence>
<keyword evidence="3" id="KW-0378">Hydrolase</keyword>
<keyword evidence="3" id="KW-0540">Nuclease</keyword>
<dbReference type="Proteomes" id="UP000031549">
    <property type="component" value="Unassembled WGS sequence"/>
</dbReference>
<organism evidence="4 5">
    <name type="scientific">Hassallia byssoidea VB512170</name>
    <dbReference type="NCBI Taxonomy" id="1304833"/>
    <lineage>
        <taxon>Bacteria</taxon>
        <taxon>Bacillati</taxon>
        <taxon>Cyanobacteriota</taxon>
        <taxon>Cyanophyceae</taxon>
        <taxon>Nostocales</taxon>
        <taxon>Tolypothrichaceae</taxon>
        <taxon>Hassallia</taxon>
    </lineage>
</organism>
<dbReference type="GO" id="GO:0004521">
    <property type="term" value="F:RNA endonuclease activity"/>
    <property type="evidence" value="ECO:0007669"/>
    <property type="project" value="TreeGrafter"/>
</dbReference>
<dbReference type="GO" id="GO:0016075">
    <property type="term" value="P:rRNA catabolic process"/>
    <property type="evidence" value="ECO:0007669"/>
    <property type="project" value="TreeGrafter"/>
</dbReference>
<comment type="caution">
    <text evidence="4">The sequence shown here is derived from an EMBL/GenBank/DDBJ whole genome shotgun (WGS) entry which is preliminary data.</text>
</comment>